<dbReference type="Proteomes" id="UP000176101">
    <property type="component" value="Unassembled WGS sequence"/>
</dbReference>
<sequence length="237" mass="25015">MTAEQPDRGRYGQETDQVYERAGFGARVRRGVRPALVVVDLTRGFTEDDFASGSDLTQVVRSTSELVDAARPAEVPVIYTVISYTPAEARPGPDGSPLAWLDKATGMRAMVEGSEAVDLDPRLPREPVDHLVAKKGASAFFGTSLAALLASLRCDTVLVCGATTSGCVRATAVDAVQSGFPVLVPRDCAGDRARGPHDAALFDIDAKYGDVISQADALGYLRGLPPRTATGPNRPTA</sequence>
<organism evidence="3 4">
    <name type="scientific">Streptomyces oceani</name>
    <dbReference type="NCBI Taxonomy" id="1075402"/>
    <lineage>
        <taxon>Bacteria</taxon>
        <taxon>Bacillati</taxon>
        <taxon>Actinomycetota</taxon>
        <taxon>Actinomycetes</taxon>
        <taxon>Kitasatosporales</taxon>
        <taxon>Streptomycetaceae</taxon>
        <taxon>Streptomyces</taxon>
    </lineage>
</organism>
<gene>
    <name evidence="3" type="ORF">AN216_08865</name>
</gene>
<evidence type="ECO:0000313" key="4">
    <source>
        <dbReference type="Proteomes" id="UP000176101"/>
    </source>
</evidence>
<dbReference type="PANTHER" id="PTHR43540">
    <property type="entry name" value="PEROXYUREIDOACRYLATE/UREIDOACRYLATE AMIDOHYDROLASE-RELATED"/>
    <property type="match status" value="1"/>
</dbReference>
<keyword evidence="1" id="KW-0378">Hydrolase</keyword>
<name>A0A1E7KKF6_9ACTN</name>
<dbReference type="PATRIC" id="fig|1075402.3.peg.4592"/>
<comment type="caution">
    <text evidence="3">The sequence shown here is derived from an EMBL/GenBank/DDBJ whole genome shotgun (WGS) entry which is preliminary data.</text>
</comment>
<dbReference type="InterPro" id="IPR036380">
    <property type="entry name" value="Isochorismatase-like_sf"/>
</dbReference>
<protein>
    <submittedName>
        <fullName evidence="3">Carbamoylsarcosine amidase</fullName>
    </submittedName>
</protein>
<proteinExistence type="predicted"/>
<dbReference type="PANTHER" id="PTHR43540:SF1">
    <property type="entry name" value="ISOCHORISMATASE HYDROLASE"/>
    <property type="match status" value="1"/>
</dbReference>
<dbReference type="STRING" id="1075402.AN216_08865"/>
<reference evidence="3 4" key="1">
    <citation type="journal article" date="2016" name="Front. Microbiol.">
        <title>Comparative Genomics Analysis of Streptomyces Species Reveals Their Adaptation to the Marine Environment and Their Diversity at the Genomic Level.</title>
        <authorList>
            <person name="Tian X."/>
            <person name="Zhang Z."/>
            <person name="Yang T."/>
            <person name="Chen M."/>
            <person name="Li J."/>
            <person name="Chen F."/>
            <person name="Yang J."/>
            <person name="Li W."/>
            <person name="Zhang B."/>
            <person name="Zhang Z."/>
            <person name="Wu J."/>
            <person name="Zhang C."/>
            <person name="Long L."/>
            <person name="Xiao J."/>
        </authorList>
    </citation>
    <scope>NUCLEOTIDE SEQUENCE [LARGE SCALE GENOMIC DNA]</scope>
    <source>
        <strain evidence="3 4">SCSIO 02100</strain>
    </source>
</reference>
<dbReference type="InterPro" id="IPR050272">
    <property type="entry name" value="Isochorismatase-like_hydrls"/>
</dbReference>
<dbReference type="SUPFAM" id="SSF52499">
    <property type="entry name" value="Isochorismatase-like hydrolases"/>
    <property type="match status" value="1"/>
</dbReference>
<dbReference type="InterPro" id="IPR000868">
    <property type="entry name" value="Isochorismatase-like_dom"/>
</dbReference>
<keyword evidence="4" id="KW-1185">Reference proteome</keyword>
<evidence type="ECO:0000313" key="3">
    <source>
        <dbReference type="EMBL" id="OEV04291.1"/>
    </source>
</evidence>
<dbReference type="EMBL" id="LJGU01000114">
    <property type="protein sequence ID" value="OEV04291.1"/>
    <property type="molecule type" value="Genomic_DNA"/>
</dbReference>
<evidence type="ECO:0000256" key="1">
    <source>
        <dbReference type="ARBA" id="ARBA00022801"/>
    </source>
</evidence>
<accession>A0A1E7KKF6</accession>
<evidence type="ECO:0000259" key="2">
    <source>
        <dbReference type="Pfam" id="PF00857"/>
    </source>
</evidence>
<dbReference type="GO" id="GO:0016787">
    <property type="term" value="F:hydrolase activity"/>
    <property type="evidence" value="ECO:0007669"/>
    <property type="project" value="UniProtKB-KW"/>
</dbReference>
<dbReference type="Gene3D" id="3.40.50.850">
    <property type="entry name" value="Isochorismatase-like"/>
    <property type="match status" value="1"/>
</dbReference>
<dbReference type="RefSeq" id="WP_070196037.1">
    <property type="nucleotide sequence ID" value="NZ_LJGU01000114.1"/>
</dbReference>
<feature type="domain" description="Isochorismatase-like" evidence="2">
    <location>
        <begin position="35"/>
        <end position="216"/>
    </location>
</feature>
<dbReference type="AlphaFoldDB" id="A0A1E7KKF6"/>
<dbReference type="OrthoDB" id="7500697at2"/>
<dbReference type="Pfam" id="PF00857">
    <property type="entry name" value="Isochorismatase"/>
    <property type="match status" value="1"/>
</dbReference>